<proteinExistence type="predicted"/>
<dbReference type="Proteomes" id="UP000574390">
    <property type="component" value="Unassembled WGS sequence"/>
</dbReference>
<evidence type="ECO:0000313" key="3">
    <source>
        <dbReference type="Proteomes" id="UP000574390"/>
    </source>
</evidence>
<organism evidence="2 3">
    <name type="scientific">Perkinsus olseni</name>
    <name type="common">Perkinsus atlanticus</name>
    <dbReference type="NCBI Taxonomy" id="32597"/>
    <lineage>
        <taxon>Eukaryota</taxon>
        <taxon>Sar</taxon>
        <taxon>Alveolata</taxon>
        <taxon>Perkinsozoa</taxon>
        <taxon>Perkinsea</taxon>
        <taxon>Perkinsida</taxon>
        <taxon>Perkinsidae</taxon>
        <taxon>Perkinsus</taxon>
    </lineage>
</organism>
<dbReference type="AlphaFoldDB" id="A0A7J6SZK1"/>
<feature type="region of interest" description="Disordered" evidence="1">
    <location>
        <begin position="1"/>
        <end position="31"/>
    </location>
</feature>
<evidence type="ECO:0000256" key="1">
    <source>
        <dbReference type="SAM" id="MobiDB-lite"/>
    </source>
</evidence>
<feature type="region of interest" description="Disordered" evidence="1">
    <location>
        <begin position="757"/>
        <end position="802"/>
    </location>
</feature>
<dbReference type="EMBL" id="JABANM010011014">
    <property type="protein sequence ID" value="KAF4738394.1"/>
    <property type="molecule type" value="Genomic_DNA"/>
</dbReference>
<feature type="non-terminal residue" evidence="2">
    <location>
        <position position="802"/>
    </location>
</feature>
<comment type="caution">
    <text evidence="2">The sequence shown here is derived from an EMBL/GenBank/DDBJ whole genome shotgun (WGS) entry which is preliminary data.</text>
</comment>
<feature type="compositionally biased region" description="Basic and acidic residues" evidence="1">
    <location>
        <begin position="175"/>
        <end position="185"/>
    </location>
</feature>
<gene>
    <name evidence="2" type="ORF">FOZ62_028190</name>
</gene>
<feature type="region of interest" description="Disordered" evidence="1">
    <location>
        <begin position="172"/>
        <end position="223"/>
    </location>
</feature>
<protein>
    <submittedName>
        <fullName evidence="2">Uncharacterized protein</fullName>
    </submittedName>
</protein>
<feature type="compositionally biased region" description="Acidic residues" evidence="1">
    <location>
        <begin position="202"/>
        <end position="221"/>
    </location>
</feature>
<reference evidence="2 3" key="1">
    <citation type="submission" date="2020-04" db="EMBL/GenBank/DDBJ databases">
        <title>Perkinsus olseni comparative genomics.</title>
        <authorList>
            <person name="Bogema D.R."/>
        </authorList>
    </citation>
    <scope>NUCLEOTIDE SEQUENCE [LARGE SCALE GENOMIC DNA]</scope>
    <source>
        <strain evidence="2">ATCC PRA-205</strain>
    </source>
</reference>
<feature type="compositionally biased region" description="Basic and acidic residues" evidence="1">
    <location>
        <begin position="778"/>
        <end position="802"/>
    </location>
</feature>
<sequence length="802" mass="88832">METSVPREVGRSSTKGIVFRLPDGAGRSSVHNDAQWRQLPSEGASSWSGAYVIARYNTSIVRELSKAHLRKRIPQVERHSGEHGTRRNTDLATTAVGTLRLIGLHLSDPKQVLTDVLFNRPRSTRSFDSTRPHTRVDGARPTTMMVHRSSLGSLKERPQTCDQILAVLPGGFRRPSTECRPEAGRGSRFKQGELPFRKEGDKDEEAADLAESEGTESESEGSEVASLAEWAELGGQLEVHIQQQLFEGSSGELPSWYLRRGGEDYTGVADGNFRRNRAERSKRRSAVIVSWRGYLVREIDGILKALSMDPWRGRVPDFIVWWLLSLVCRGGSSSVFEAASGAELEVSYIVDAILIPRVIGGNPDVARMVGRAAGLIAREIRRSMEAAEILEGVLPPRQDDDSLAENSLVQPLPEGPGWPTISHADWVEEVEKWRALSRSKLTCPDFRTTVERSLQIALLHGVYSCLHPAVKNWAGSLRAELVGVFARFADWPARNGRRHMTLRGLKNLLASMALYPRELPEFVVSLLWRHAKCVEELQDEQATPWSFPASLRRSGSGKKRGKKRAGDPYKWLSDCLSGSDTTESPPPIDDAATVKVGMFLFVCGTYCDIVGLPGIEPATLAKAFTMIDPEFNIGSATIRLVALDVSLRRFCHHKMRLGGPKVPNFRAANEGWNPRVVFGPTAMVECLVRLAAFRMRTLGNVMQQKHATPRDYCAWLEMVLRNNDIFHDVPAPGIEPGSLDATFSAIADLAALSEGSSGVDKDFTSSSHECSPSAIPRLPEDRRPRRESEDSVKSKLELAIRR</sequence>
<accession>A0A7J6SZK1</accession>
<name>A0A7J6SZK1_PEROL</name>
<evidence type="ECO:0000313" key="2">
    <source>
        <dbReference type="EMBL" id="KAF4738394.1"/>
    </source>
</evidence>